<dbReference type="AlphaFoldDB" id="A0A0A9FT28"/>
<organism evidence="1">
    <name type="scientific">Arundo donax</name>
    <name type="common">Giant reed</name>
    <name type="synonym">Donax arundinaceus</name>
    <dbReference type="NCBI Taxonomy" id="35708"/>
    <lineage>
        <taxon>Eukaryota</taxon>
        <taxon>Viridiplantae</taxon>
        <taxon>Streptophyta</taxon>
        <taxon>Embryophyta</taxon>
        <taxon>Tracheophyta</taxon>
        <taxon>Spermatophyta</taxon>
        <taxon>Magnoliopsida</taxon>
        <taxon>Liliopsida</taxon>
        <taxon>Poales</taxon>
        <taxon>Poaceae</taxon>
        <taxon>PACMAD clade</taxon>
        <taxon>Arundinoideae</taxon>
        <taxon>Arundineae</taxon>
        <taxon>Arundo</taxon>
    </lineage>
</organism>
<dbReference type="EMBL" id="GBRH01182469">
    <property type="protein sequence ID" value="JAE15427.1"/>
    <property type="molecule type" value="Transcribed_RNA"/>
</dbReference>
<reference evidence="1" key="1">
    <citation type="submission" date="2014-09" db="EMBL/GenBank/DDBJ databases">
        <authorList>
            <person name="Magalhaes I.L.F."/>
            <person name="Oliveira U."/>
            <person name="Santos F.R."/>
            <person name="Vidigal T.H.D.A."/>
            <person name="Brescovit A.D."/>
            <person name="Santos A.J."/>
        </authorList>
    </citation>
    <scope>NUCLEOTIDE SEQUENCE</scope>
    <source>
        <tissue evidence="1">Shoot tissue taken approximately 20 cm above the soil surface</tissue>
    </source>
</reference>
<reference evidence="1" key="2">
    <citation type="journal article" date="2015" name="Data Brief">
        <title>Shoot transcriptome of the giant reed, Arundo donax.</title>
        <authorList>
            <person name="Barrero R.A."/>
            <person name="Guerrero F.D."/>
            <person name="Moolhuijzen P."/>
            <person name="Goolsby J.A."/>
            <person name="Tidwell J."/>
            <person name="Bellgard S.E."/>
            <person name="Bellgard M.I."/>
        </authorList>
    </citation>
    <scope>NUCLEOTIDE SEQUENCE</scope>
    <source>
        <tissue evidence="1">Shoot tissue taken approximately 20 cm above the soil surface</tissue>
    </source>
</reference>
<sequence length="54" mass="6307">MNQETTRPLCFRVAKSCALFYSLLKFFWLFGGNRVAGTKTLEADWWQRHSGLHS</sequence>
<accession>A0A0A9FT28</accession>
<evidence type="ECO:0000313" key="1">
    <source>
        <dbReference type="EMBL" id="JAE15427.1"/>
    </source>
</evidence>
<name>A0A0A9FT28_ARUDO</name>
<protein>
    <submittedName>
        <fullName evidence="1">Uncharacterized protein</fullName>
    </submittedName>
</protein>
<proteinExistence type="predicted"/>